<dbReference type="CDD" id="cd00501">
    <property type="entry name" value="Peptidase_C15"/>
    <property type="match status" value="1"/>
</dbReference>
<dbReference type="GO" id="GO:0005829">
    <property type="term" value="C:cytosol"/>
    <property type="evidence" value="ECO:0007669"/>
    <property type="project" value="InterPro"/>
</dbReference>
<dbReference type="FunFam" id="3.40.630.20:FF:000001">
    <property type="entry name" value="Pyrrolidone-carboxylate peptidase"/>
    <property type="match status" value="1"/>
</dbReference>
<reference evidence="13" key="1">
    <citation type="submission" date="2019-08" db="EMBL/GenBank/DDBJ databases">
        <authorList>
            <person name="Kucharzyk K."/>
            <person name="Murdoch R.W."/>
            <person name="Higgins S."/>
            <person name="Loffler F."/>
        </authorList>
    </citation>
    <scope>NUCLEOTIDE SEQUENCE</scope>
</reference>
<evidence type="ECO:0000256" key="5">
    <source>
        <dbReference type="ARBA" id="ARBA00012915"/>
    </source>
</evidence>
<comment type="function">
    <text evidence="2">Removes 5-oxoproline from various penultimate amino acid residues except L-proline.</text>
</comment>
<dbReference type="GO" id="GO:0006508">
    <property type="term" value="P:proteolysis"/>
    <property type="evidence" value="ECO:0007669"/>
    <property type="project" value="UniProtKB-KW"/>
</dbReference>
<dbReference type="NCBIfam" id="NF009676">
    <property type="entry name" value="PRK13197.1"/>
    <property type="match status" value="1"/>
</dbReference>
<evidence type="ECO:0000256" key="11">
    <source>
        <dbReference type="ARBA" id="ARBA00030836"/>
    </source>
</evidence>
<evidence type="ECO:0000256" key="9">
    <source>
        <dbReference type="ARBA" id="ARBA00022801"/>
    </source>
</evidence>
<proteinExistence type="inferred from homology"/>
<keyword evidence="9 13" id="KW-0378">Hydrolase</keyword>
<dbReference type="EC" id="3.4.19.3" evidence="5"/>
<sequence>MSNLKSVPTILLTGFEPFENDPINPAWEIARALDGEIIAGATVRGVELPCVFGDSIAALDQAIARYQPVLIVALGFAGNRSDITPERVAINLDDARIADNAGRQPVDTQVVEGGPAAYFSTLPIKAMTKAMLDVGVAASVSNTAGTFVCNHIFYAVMHRLAHQAAPGTRGGFIHVPPLPDMQDKNPSNGGMDLATQIKGLRAALHAAMTVEQDLQVTAGQIS</sequence>
<dbReference type="PIRSF" id="PIRSF015592">
    <property type="entry name" value="Prld-crbxl_pptds"/>
    <property type="match status" value="1"/>
</dbReference>
<gene>
    <name evidence="13" type="primary">pcp_2</name>
    <name evidence="13" type="ORF">SDC9_83701</name>
</gene>
<comment type="catalytic activity">
    <reaction evidence="1">
        <text>Release of an N-terminal pyroglutamyl group from a polypeptide, the second amino acid generally not being Pro.</text>
        <dbReference type="EC" id="3.4.19.3"/>
    </reaction>
</comment>
<dbReference type="EMBL" id="VSSQ01007826">
    <property type="protein sequence ID" value="MPM37095.1"/>
    <property type="molecule type" value="Genomic_DNA"/>
</dbReference>
<dbReference type="SUPFAM" id="SSF53182">
    <property type="entry name" value="Pyrrolidone carboxyl peptidase (pyroglutamate aminopeptidase)"/>
    <property type="match status" value="1"/>
</dbReference>
<dbReference type="NCBIfam" id="TIGR00504">
    <property type="entry name" value="pyro_pdase"/>
    <property type="match status" value="1"/>
</dbReference>
<evidence type="ECO:0000256" key="6">
    <source>
        <dbReference type="ARBA" id="ARBA00019191"/>
    </source>
</evidence>
<accession>A0A644Z881</accession>
<evidence type="ECO:0000256" key="3">
    <source>
        <dbReference type="ARBA" id="ARBA00004496"/>
    </source>
</evidence>
<dbReference type="GO" id="GO:0016920">
    <property type="term" value="F:pyroglutamyl-peptidase activity"/>
    <property type="evidence" value="ECO:0007669"/>
    <property type="project" value="UniProtKB-EC"/>
</dbReference>
<evidence type="ECO:0000256" key="2">
    <source>
        <dbReference type="ARBA" id="ARBA00002280"/>
    </source>
</evidence>
<dbReference type="InterPro" id="IPR016125">
    <property type="entry name" value="Peptidase_C15-like"/>
</dbReference>
<dbReference type="PANTHER" id="PTHR23402">
    <property type="entry name" value="PROTEASE FAMILY C15 PYROGLUTAMYL-PEPTIDASE I-RELATED"/>
    <property type="match status" value="1"/>
</dbReference>
<dbReference type="PROSITE" id="PS01334">
    <property type="entry name" value="PYRASE_CYS"/>
    <property type="match status" value="1"/>
</dbReference>
<evidence type="ECO:0000256" key="10">
    <source>
        <dbReference type="ARBA" id="ARBA00022807"/>
    </source>
</evidence>
<comment type="subcellular location">
    <subcellularLocation>
        <location evidence="3">Cytoplasm</location>
    </subcellularLocation>
</comment>
<dbReference type="InterPro" id="IPR033693">
    <property type="entry name" value="PGPEP1_Glu_AS"/>
</dbReference>
<dbReference type="PRINTS" id="PR00706">
    <property type="entry name" value="PYROGLUPTASE"/>
</dbReference>
<dbReference type="PROSITE" id="PS01333">
    <property type="entry name" value="PYRASE_GLU"/>
    <property type="match status" value="1"/>
</dbReference>
<dbReference type="HAMAP" id="MF_00417">
    <property type="entry name" value="Pyrrolid_peptidase"/>
    <property type="match status" value="1"/>
</dbReference>
<dbReference type="AlphaFoldDB" id="A0A644Z881"/>
<dbReference type="InterPro" id="IPR029762">
    <property type="entry name" value="PGP-I_bact-type"/>
</dbReference>
<name>A0A644Z881_9ZZZZ</name>
<keyword evidence="7" id="KW-0963">Cytoplasm</keyword>
<keyword evidence="8" id="KW-0645">Protease</keyword>
<dbReference type="InterPro" id="IPR036440">
    <property type="entry name" value="Peptidase_C15-like_sf"/>
</dbReference>
<dbReference type="PANTHER" id="PTHR23402:SF1">
    <property type="entry name" value="PYROGLUTAMYL-PEPTIDASE I"/>
    <property type="match status" value="1"/>
</dbReference>
<evidence type="ECO:0000256" key="12">
    <source>
        <dbReference type="ARBA" id="ARBA00031559"/>
    </source>
</evidence>
<evidence type="ECO:0000256" key="8">
    <source>
        <dbReference type="ARBA" id="ARBA00022670"/>
    </source>
</evidence>
<dbReference type="Gene3D" id="3.40.630.20">
    <property type="entry name" value="Peptidase C15, pyroglutamyl peptidase I-like"/>
    <property type="match status" value="1"/>
</dbReference>
<evidence type="ECO:0000256" key="1">
    <source>
        <dbReference type="ARBA" id="ARBA00001770"/>
    </source>
</evidence>
<keyword evidence="10" id="KW-0788">Thiol protease</keyword>
<evidence type="ECO:0000256" key="4">
    <source>
        <dbReference type="ARBA" id="ARBA00006641"/>
    </source>
</evidence>
<dbReference type="Pfam" id="PF01470">
    <property type="entry name" value="Peptidase_C15"/>
    <property type="match status" value="1"/>
</dbReference>
<evidence type="ECO:0000256" key="7">
    <source>
        <dbReference type="ARBA" id="ARBA00022490"/>
    </source>
</evidence>
<organism evidence="13">
    <name type="scientific">bioreactor metagenome</name>
    <dbReference type="NCBI Taxonomy" id="1076179"/>
    <lineage>
        <taxon>unclassified sequences</taxon>
        <taxon>metagenomes</taxon>
        <taxon>ecological metagenomes</taxon>
    </lineage>
</organism>
<comment type="caution">
    <text evidence="13">The sequence shown here is derived from an EMBL/GenBank/DDBJ whole genome shotgun (WGS) entry which is preliminary data.</text>
</comment>
<evidence type="ECO:0000313" key="13">
    <source>
        <dbReference type="EMBL" id="MPM37095.1"/>
    </source>
</evidence>
<dbReference type="InterPro" id="IPR033694">
    <property type="entry name" value="PGPEP1_Cys_AS"/>
</dbReference>
<dbReference type="InterPro" id="IPR000816">
    <property type="entry name" value="Peptidase_C15"/>
</dbReference>
<comment type="similarity">
    <text evidence="4">Belongs to the peptidase C15 family.</text>
</comment>
<protein>
    <recommendedName>
        <fullName evidence="6">Pyrrolidone-carboxylate peptidase</fullName>
        <ecNumber evidence="5">3.4.19.3</ecNumber>
    </recommendedName>
    <alternativeName>
        <fullName evidence="11">5-oxoprolyl-peptidase</fullName>
    </alternativeName>
    <alternativeName>
        <fullName evidence="12">Pyroglutamyl-peptidase I</fullName>
    </alternativeName>
</protein>